<dbReference type="KEGG" id="hdo:MUK72_03885"/>
<organism evidence="6 9">
    <name type="scientific">Halococcus dombrowskii</name>
    <dbReference type="NCBI Taxonomy" id="179637"/>
    <lineage>
        <taxon>Archaea</taxon>
        <taxon>Methanobacteriati</taxon>
        <taxon>Methanobacteriota</taxon>
        <taxon>Stenosarchaea group</taxon>
        <taxon>Halobacteria</taxon>
        <taxon>Halobacteriales</taxon>
        <taxon>Halococcaceae</taxon>
        <taxon>Halococcus</taxon>
    </lineage>
</organism>
<evidence type="ECO:0000313" key="7">
    <source>
        <dbReference type="EMBL" id="UOO95858.1"/>
    </source>
</evidence>
<dbReference type="InterPro" id="IPR055706">
    <property type="entry name" value="Slg1/2_DUF7282"/>
</dbReference>
<evidence type="ECO:0000256" key="1">
    <source>
        <dbReference type="ARBA" id="ARBA00022729"/>
    </source>
</evidence>
<evidence type="ECO:0000313" key="8">
    <source>
        <dbReference type="Proteomes" id="UP000830542"/>
    </source>
</evidence>
<evidence type="ECO:0000256" key="3">
    <source>
        <dbReference type="SAM" id="Phobius"/>
    </source>
</evidence>
<dbReference type="Pfam" id="PF23951">
    <property type="entry name" value="DUF7282"/>
    <property type="match status" value="1"/>
</dbReference>
<dbReference type="GO" id="GO:0030115">
    <property type="term" value="C:S-layer"/>
    <property type="evidence" value="ECO:0007669"/>
    <property type="project" value="UniProtKB-SubCell"/>
</dbReference>
<evidence type="ECO:0000259" key="4">
    <source>
        <dbReference type="Pfam" id="PF18204"/>
    </source>
</evidence>
<dbReference type="Proteomes" id="UP000830542">
    <property type="component" value="Chromosome"/>
</dbReference>
<dbReference type="RefSeq" id="WP_244704123.1">
    <property type="nucleotide sequence ID" value="NZ_BAAADN010000093.1"/>
</dbReference>
<proteinExistence type="predicted"/>
<dbReference type="EMBL" id="BAAADN010000093">
    <property type="protein sequence ID" value="GAA0478372.1"/>
    <property type="molecule type" value="Genomic_DNA"/>
</dbReference>
<dbReference type="Proteomes" id="UP001500962">
    <property type="component" value="Unassembled WGS sequence"/>
</dbReference>
<reference evidence="6" key="1">
    <citation type="journal article" date="2014" name="Int. J. Syst. Evol. Microbiol.">
        <title>Complete genome sequence of Corynebacterium casei LMG S-19264T (=DSM 44701T), isolated from a smear-ripened cheese.</title>
        <authorList>
            <consortium name="US DOE Joint Genome Institute (JGI-PGF)"/>
            <person name="Walter F."/>
            <person name="Albersmeier A."/>
            <person name="Kalinowski J."/>
            <person name="Ruckert C."/>
        </authorList>
    </citation>
    <scope>NUCLEOTIDE SEQUENCE</scope>
    <source>
        <strain evidence="6">JCM 12289</strain>
    </source>
</reference>
<evidence type="ECO:0000313" key="6">
    <source>
        <dbReference type="EMBL" id="GAA0478372.1"/>
    </source>
</evidence>
<feature type="region of interest" description="Disordered" evidence="2">
    <location>
        <begin position="35"/>
        <end position="70"/>
    </location>
</feature>
<protein>
    <submittedName>
        <fullName evidence="7">PGF-CTERM sorting domain-containing protein</fullName>
    </submittedName>
</protein>
<keyword evidence="3" id="KW-0472">Membrane</keyword>
<keyword evidence="3" id="KW-0812">Transmembrane</keyword>
<evidence type="ECO:0000313" key="9">
    <source>
        <dbReference type="Proteomes" id="UP001500962"/>
    </source>
</evidence>
<reference evidence="6" key="3">
    <citation type="submission" date="2023-12" db="EMBL/GenBank/DDBJ databases">
        <authorList>
            <person name="Sun Q."/>
            <person name="Inoue M."/>
        </authorList>
    </citation>
    <scope>NUCLEOTIDE SEQUENCE</scope>
    <source>
        <strain evidence="6">JCM 12289</strain>
    </source>
</reference>
<feature type="region of interest" description="Disordered" evidence="2">
    <location>
        <begin position="142"/>
        <end position="162"/>
    </location>
</feature>
<keyword evidence="1" id="KW-0732">Signal</keyword>
<evidence type="ECO:0000256" key="2">
    <source>
        <dbReference type="SAM" id="MobiDB-lite"/>
    </source>
</evidence>
<keyword evidence="8" id="KW-1185">Reference proteome</keyword>
<feature type="compositionally biased region" description="Gly residues" evidence="2">
    <location>
        <begin position="218"/>
        <end position="227"/>
    </location>
</feature>
<dbReference type="AlphaFoldDB" id="A0AAV3SMR9"/>
<feature type="domain" description="DUF7282" evidence="5">
    <location>
        <begin position="60"/>
        <end position="172"/>
    </location>
</feature>
<feature type="region of interest" description="Disordered" evidence="2">
    <location>
        <begin position="179"/>
        <end position="233"/>
    </location>
</feature>
<dbReference type="GeneID" id="71760959"/>
<accession>A0AAV3SMR9</accession>
<feature type="transmembrane region" description="Helical" evidence="3">
    <location>
        <begin position="235"/>
        <end position="253"/>
    </location>
</feature>
<sequence length="256" mass="24986">MQPRSIAIALVAALLAVSAGTGGALAVTDSLHAQQSPAGTTDAGTATSGTGDSATGTSGPSVTFDDQNSSGESVLISSATLPEKGFVAIYDSTRSGNETNQVVGASYPLSAGTSDNIRIQLDEPVNGSTSLTAVVHTDSNGNDQFDFVSSNGQQDSPITQGDRRVVDIAQVTVEDAGNAGAATDAASDDSAATDTGVEATEAGDADSTEANTNASGNESGGGNGSGDGSSSSGPGFGLAVAVVALLAVALLATRRN</sequence>
<dbReference type="Pfam" id="PF18204">
    <property type="entry name" value="PGF-CTERM"/>
    <property type="match status" value="1"/>
</dbReference>
<feature type="compositionally biased region" description="Low complexity" evidence="2">
    <location>
        <begin position="179"/>
        <end position="196"/>
    </location>
</feature>
<dbReference type="EMBL" id="CP095005">
    <property type="protein sequence ID" value="UOO95858.1"/>
    <property type="molecule type" value="Genomic_DNA"/>
</dbReference>
<name>A0AAV3SMR9_HALDO</name>
<feature type="domain" description="PGF-CTERM archaeal protein-sorting signal" evidence="4">
    <location>
        <begin position="234"/>
        <end position="255"/>
    </location>
</feature>
<reference evidence="7" key="2">
    <citation type="submission" date="2022-04" db="EMBL/GenBank/DDBJ databases">
        <title>Sequencing and genomic assembly of Halococcus dombrowskii.</title>
        <authorList>
            <person name="Lim S.W."/>
            <person name="MacLea K.S."/>
        </authorList>
    </citation>
    <scope>NUCLEOTIDE SEQUENCE</scope>
    <source>
        <strain evidence="7">H4</strain>
    </source>
</reference>
<dbReference type="NCBIfam" id="TIGR04126">
    <property type="entry name" value="PGF_CTERM"/>
    <property type="match status" value="1"/>
</dbReference>
<keyword evidence="3" id="KW-1133">Transmembrane helix</keyword>
<feature type="compositionally biased region" description="Low complexity" evidence="2">
    <location>
        <begin position="36"/>
        <end position="61"/>
    </location>
</feature>
<dbReference type="GO" id="GO:0005886">
    <property type="term" value="C:plasma membrane"/>
    <property type="evidence" value="ECO:0007669"/>
    <property type="project" value="UniProtKB-SubCell"/>
</dbReference>
<dbReference type="InterPro" id="IPR026371">
    <property type="entry name" value="PGF_CTERM"/>
</dbReference>
<gene>
    <name evidence="6" type="ORF">GCM10008985_38290</name>
    <name evidence="7" type="ORF">MUK72_03885</name>
</gene>
<evidence type="ECO:0000259" key="5">
    <source>
        <dbReference type="Pfam" id="PF23951"/>
    </source>
</evidence>
<feature type="compositionally biased region" description="Polar residues" evidence="2">
    <location>
        <begin position="142"/>
        <end position="159"/>
    </location>
</feature>